<evidence type="ECO:0000313" key="2">
    <source>
        <dbReference type="EMBL" id="MCP9275276.1"/>
    </source>
</evidence>
<evidence type="ECO:0000259" key="1">
    <source>
        <dbReference type="Pfam" id="PF03372"/>
    </source>
</evidence>
<dbReference type="InterPro" id="IPR005135">
    <property type="entry name" value="Endo/exonuclease/phosphatase"/>
</dbReference>
<feature type="domain" description="Endonuclease/exonuclease/phosphatase" evidence="1">
    <location>
        <begin position="23"/>
        <end position="233"/>
    </location>
</feature>
<keyword evidence="3" id="KW-1185">Reference proteome</keyword>
<keyword evidence="2" id="KW-0540">Nuclease</keyword>
<protein>
    <submittedName>
        <fullName evidence="2">Endonuclease/exonuclease/phosphatase family protein</fullName>
    </submittedName>
</protein>
<keyword evidence="2" id="KW-0378">Hydrolase</keyword>
<dbReference type="InterPro" id="IPR036691">
    <property type="entry name" value="Endo/exonu/phosph_ase_sf"/>
</dbReference>
<dbReference type="Proteomes" id="UP001651690">
    <property type="component" value="Unassembled WGS sequence"/>
</dbReference>
<organism evidence="2 3">
    <name type="scientific">Mycolicibacterium arenosum</name>
    <dbReference type="NCBI Taxonomy" id="2952157"/>
    <lineage>
        <taxon>Bacteria</taxon>
        <taxon>Bacillati</taxon>
        <taxon>Actinomycetota</taxon>
        <taxon>Actinomycetes</taxon>
        <taxon>Mycobacteriales</taxon>
        <taxon>Mycobacteriaceae</taxon>
        <taxon>Mycolicibacterium</taxon>
    </lineage>
</organism>
<comment type="caution">
    <text evidence="2">The sequence shown here is derived from an EMBL/GenBank/DDBJ whole genome shotgun (WGS) entry which is preliminary data.</text>
</comment>
<reference evidence="2 3" key="1">
    <citation type="submission" date="2022-06" db="EMBL/GenBank/DDBJ databases">
        <title>Mycolicibacterium sp. CAU 1645 isolated from seawater.</title>
        <authorList>
            <person name="Kim W."/>
        </authorList>
    </citation>
    <scope>NUCLEOTIDE SEQUENCE [LARGE SCALE GENOMIC DNA]</scope>
    <source>
        <strain evidence="2 3">CAU 1645</strain>
    </source>
</reference>
<dbReference type="Gene3D" id="3.60.10.10">
    <property type="entry name" value="Endonuclease/exonuclease/phosphatase"/>
    <property type="match status" value="1"/>
</dbReference>
<keyword evidence="2" id="KW-0255">Endonuclease</keyword>
<evidence type="ECO:0000313" key="3">
    <source>
        <dbReference type="Proteomes" id="UP001651690"/>
    </source>
</evidence>
<dbReference type="SUPFAM" id="SSF56219">
    <property type="entry name" value="DNase I-like"/>
    <property type="match status" value="1"/>
</dbReference>
<dbReference type="RefSeq" id="WP_255063084.1">
    <property type="nucleotide sequence ID" value="NZ_JANDBD010000011.1"/>
</dbReference>
<sequence>MAPQLPWYVRADGDAPGPAIRAITLNMLYGGADPRSVVAIASDNADVLMLQELTPEAVRGLTEAGIDRTFPFKAVDARPGASGAAVYSRYPLTGTDHVPGYQMAMVKAKLRSPNTLNDLTVVSMHFAAPWPQPIDTWHQDVGRFPQTLNELATEAGDAPILIGGDFNSTIDMMPYRALLNNGYRDAAEQSGAGRELTYPSNRKIPPLIGIDHFLTRNSTAVSTDTVDVAGTDHRALLTTVVLSTAD</sequence>
<proteinExistence type="predicted"/>
<gene>
    <name evidence="2" type="ORF">NM203_24110</name>
</gene>
<dbReference type="GO" id="GO:0004519">
    <property type="term" value="F:endonuclease activity"/>
    <property type="evidence" value="ECO:0007669"/>
    <property type="project" value="UniProtKB-KW"/>
</dbReference>
<accession>A0ABT1M7X0</accession>
<name>A0ABT1M7X0_9MYCO</name>
<dbReference type="EMBL" id="JANDBD010000011">
    <property type="protein sequence ID" value="MCP9275276.1"/>
    <property type="molecule type" value="Genomic_DNA"/>
</dbReference>
<dbReference type="Pfam" id="PF03372">
    <property type="entry name" value="Exo_endo_phos"/>
    <property type="match status" value="1"/>
</dbReference>